<evidence type="ECO:0000313" key="3">
    <source>
        <dbReference type="EMBL" id="GGD90798.1"/>
    </source>
</evidence>
<dbReference type="Gene3D" id="3.10.450.50">
    <property type="match status" value="1"/>
</dbReference>
<evidence type="ECO:0000259" key="2">
    <source>
        <dbReference type="Pfam" id="PF12680"/>
    </source>
</evidence>
<dbReference type="RefSeq" id="WP_188643965.1">
    <property type="nucleotide sequence ID" value="NZ_BMKL01000001.1"/>
</dbReference>
<dbReference type="Proteomes" id="UP000619041">
    <property type="component" value="Unassembled WGS sequence"/>
</dbReference>
<reference evidence="4" key="1">
    <citation type="journal article" date="2019" name="Int. J. Syst. Evol. Microbiol.">
        <title>The Global Catalogue of Microorganisms (GCM) 10K type strain sequencing project: providing services to taxonomists for standard genome sequencing and annotation.</title>
        <authorList>
            <consortium name="The Broad Institute Genomics Platform"/>
            <consortium name="The Broad Institute Genome Sequencing Center for Infectious Disease"/>
            <person name="Wu L."/>
            <person name="Ma J."/>
        </authorList>
    </citation>
    <scope>NUCLEOTIDE SEQUENCE [LARGE SCALE GENOMIC DNA]</scope>
    <source>
        <strain evidence="4">CGMCC 1.15959</strain>
    </source>
</reference>
<dbReference type="SUPFAM" id="SSF54427">
    <property type="entry name" value="NTF2-like"/>
    <property type="match status" value="1"/>
</dbReference>
<evidence type="ECO:0000313" key="4">
    <source>
        <dbReference type="Proteomes" id="UP000619041"/>
    </source>
</evidence>
<gene>
    <name evidence="3" type="ORF">GCM10011515_08110</name>
</gene>
<organism evidence="3 4">
    <name type="scientific">Tsuneonella deserti</name>
    <dbReference type="NCBI Taxonomy" id="2035528"/>
    <lineage>
        <taxon>Bacteria</taxon>
        <taxon>Pseudomonadati</taxon>
        <taxon>Pseudomonadota</taxon>
        <taxon>Alphaproteobacteria</taxon>
        <taxon>Sphingomonadales</taxon>
        <taxon>Erythrobacteraceae</taxon>
        <taxon>Tsuneonella</taxon>
    </lineage>
</organism>
<proteinExistence type="predicted"/>
<name>A0ABQ1S570_9SPHN</name>
<dbReference type="InterPro" id="IPR032710">
    <property type="entry name" value="NTF2-like_dom_sf"/>
</dbReference>
<feature type="region of interest" description="Disordered" evidence="1">
    <location>
        <begin position="118"/>
        <end position="146"/>
    </location>
</feature>
<dbReference type="Pfam" id="PF12680">
    <property type="entry name" value="SnoaL_2"/>
    <property type="match status" value="1"/>
</dbReference>
<keyword evidence="4" id="KW-1185">Reference proteome</keyword>
<evidence type="ECO:0000256" key="1">
    <source>
        <dbReference type="SAM" id="MobiDB-lite"/>
    </source>
</evidence>
<sequence>MLWRRGQKCKALAEKFVAAVNAHDADAMRALVTADFTYIDSWREGVTGREQVIEGARLLFASDPGFGIEVESISFSDPFALMRGWVTSDNPEVGRRRAVWRARCEDGLLAEWQAWAEGGPPPLNRTYSPEATVDMSDRAPAKPGSS</sequence>
<dbReference type="InterPro" id="IPR037401">
    <property type="entry name" value="SnoaL-like"/>
</dbReference>
<comment type="caution">
    <text evidence="3">The sequence shown here is derived from an EMBL/GenBank/DDBJ whole genome shotgun (WGS) entry which is preliminary data.</text>
</comment>
<dbReference type="EMBL" id="BMKL01000001">
    <property type="protein sequence ID" value="GGD90798.1"/>
    <property type="molecule type" value="Genomic_DNA"/>
</dbReference>
<accession>A0ABQ1S570</accession>
<feature type="domain" description="SnoaL-like" evidence="2">
    <location>
        <begin position="14"/>
        <end position="112"/>
    </location>
</feature>
<protein>
    <recommendedName>
        <fullName evidence="2">SnoaL-like domain-containing protein</fullName>
    </recommendedName>
</protein>